<sequence length="50" mass="5573">MRHPQNPCRRGRRIALVAALFQVLATRARARTGVEVRPASPRTPEALAPR</sequence>
<protein>
    <submittedName>
        <fullName evidence="1">Uncharacterized protein</fullName>
    </submittedName>
</protein>
<reference evidence="1 2" key="1">
    <citation type="submission" date="2024-09" db="EMBL/GenBank/DDBJ databases">
        <authorList>
            <person name="Sun Q."/>
            <person name="Mori K."/>
        </authorList>
    </citation>
    <scope>NUCLEOTIDE SEQUENCE [LARGE SCALE GENOMIC DNA]</scope>
    <source>
        <strain evidence="1 2">CCM 7706</strain>
    </source>
</reference>
<comment type="caution">
    <text evidence="1">The sequence shown here is derived from an EMBL/GenBank/DDBJ whole genome shotgun (WGS) entry which is preliminary data.</text>
</comment>
<name>A0ABV6CVT7_9SPHN</name>
<organism evidence="1 2">
    <name type="scientific">Novosphingobium soli</name>
    <dbReference type="NCBI Taxonomy" id="574956"/>
    <lineage>
        <taxon>Bacteria</taxon>
        <taxon>Pseudomonadati</taxon>
        <taxon>Pseudomonadota</taxon>
        <taxon>Alphaproteobacteria</taxon>
        <taxon>Sphingomonadales</taxon>
        <taxon>Sphingomonadaceae</taxon>
        <taxon>Novosphingobium</taxon>
    </lineage>
</organism>
<evidence type="ECO:0000313" key="1">
    <source>
        <dbReference type="EMBL" id="MFC0204547.1"/>
    </source>
</evidence>
<dbReference type="Proteomes" id="UP001589798">
    <property type="component" value="Unassembled WGS sequence"/>
</dbReference>
<dbReference type="RefSeq" id="WP_379487306.1">
    <property type="nucleotide sequence ID" value="NZ_JBHLWK010000012.1"/>
</dbReference>
<dbReference type="EMBL" id="JBHLWK010000012">
    <property type="protein sequence ID" value="MFC0204547.1"/>
    <property type="molecule type" value="Genomic_DNA"/>
</dbReference>
<proteinExistence type="predicted"/>
<evidence type="ECO:0000313" key="2">
    <source>
        <dbReference type="Proteomes" id="UP001589798"/>
    </source>
</evidence>
<gene>
    <name evidence="1" type="ORF">ACFFJC_09715</name>
</gene>
<keyword evidence="2" id="KW-1185">Reference proteome</keyword>
<accession>A0ABV6CVT7</accession>